<feature type="compositionally biased region" description="Low complexity" evidence="1">
    <location>
        <begin position="190"/>
        <end position="207"/>
    </location>
</feature>
<dbReference type="AlphaFoldDB" id="A0A915ESZ0"/>
<feature type="compositionally biased region" description="Low complexity" evidence="1">
    <location>
        <begin position="1"/>
        <end position="12"/>
    </location>
</feature>
<proteinExistence type="predicted"/>
<dbReference type="Proteomes" id="UP000887574">
    <property type="component" value="Unplaced"/>
</dbReference>
<feature type="region of interest" description="Disordered" evidence="1">
    <location>
        <begin position="1"/>
        <end position="67"/>
    </location>
</feature>
<feature type="compositionally biased region" description="Basic and acidic residues" evidence="1">
    <location>
        <begin position="172"/>
        <end position="182"/>
    </location>
</feature>
<evidence type="ECO:0000313" key="3">
    <source>
        <dbReference type="WBParaSite" id="jg9480"/>
    </source>
</evidence>
<feature type="compositionally biased region" description="Basic and acidic residues" evidence="1">
    <location>
        <begin position="219"/>
        <end position="231"/>
    </location>
</feature>
<reference evidence="3" key="1">
    <citation type="submission" date="2022-11" db="UniProtKB">
        <authorList>
            <consortium name="WormBaseParasite"/>
        </authorList>
    </citation>
    <scope>IDENTIFICATION</scope>
</reference>
<dbReference type="WBParaSite" id="jg9480">
    <property type="protein sequence ID" value="jg9480"/>
    <property type="gene ID" value="jg9480"/>
</dbReference>
<evidence type="ECO:0000313" key="2">
    <source>
        <dbReference type="Proteomes" id="UP000887574"/>
    </source>
</evidence>
<organism evidence="2 3">
    <name type="scientific">Ditylenchus dipsaci</name>
    <dbReference type="NCBI Taxonomy" id="166011"/>
    <lineage>
        <taxon>Eukaryota</taxon>
        <taxon>Metazoa</taxon>
        <taxon>Ecdysozoa</taxon>
        <taxon>Nematoda</taxon>
        <taxon>Chromadorea</taxon>
        <taxon>Rhabditida</taxon>
        <taxon>Tylenchina</taxon>
        <taxon>Tylenchomorpha</taxon>
        <taxon>Sphaerularioidea</taxon>
        <taxon>Anguinidae</taxon>
        <taxon>Anguininae</taxon>
        <taxon>Ditylenchus</taxon>
    </lineage>
</organism>
<evidence type="ECO:0000256" key="1">
    <source>
        <dbReference type="SAM" id="MobiDB-lite"/>
    </source>
</evidence>
<accession>A0A915ESZ0</accession>
<feature type="region of interest" description="Disordered" evidence="1">
    <location>
        <begin position="172"/>
        <end position="237"/>
    </location>
</feature>
<keyword evidence="2" id="KW-1185">Reference proteome</keyword>
<sequence>MDNSAFDFSFSYDDQDFNNVGDNQVDRSAREEENGHPDITSSKGSRRRGVRANLSSGAPRIQMEKNSDLSGRQYDQLDWFMNEKDFVLAKHQKEKLVDTAAENLISNDSIRSVAQSKMLKYPPMNGIEWFGVSSSDGNSRAYMTIRARNKSAESIYKFRTTKFVDRVEPARKKRQLDEEEHKCHHHHSGSRSNWQSSASQSGQKSQGYTPSESCKKKRRDLDEFADDDKPSWLDSDAPIKLSSSVAGQNKPPFSFKFNQGSSVAIRRNIRMDTLFYK</sequence>
<feature type="compositionally biased region" description="Basic and acidic residues" evidence="1">
    <location>
        <begin position="24"/>
        <end position="36"/>
    </location>
</feature>
<protein>
    <submittedName>
        <fullName evidence="3">Uncharacterized protein</fullName>
    </submittedName>
</protein>
<name>A0A915ESZ0_9BILA</name>